<protein>
    <submittedName>
        <fullName evidence="8">Strawberry notch family protein</fullName>
    </submittedName>
</protein>
<feature type="region of interest" description="Disordered" evidence="6">
    <location>
        <begin position="841"/>
        <end position="974"/>
    </location>
</feature>
<dbReference type="InterPro" id="IPR027417">
    <property type="entry name" value="P-loop_NTPase"/>
</dbReference>
<name>A0AAD8Y4P8_9STRA</name>
<dbReference type="Pfam" id="PF13871">
    <property type="entry name" value="Helicase_C_4"/>
    <property type="match status" value="1"/>
</dbReference>
<dbReference type="SUPFAM" id="SSF144232">
    <property type="entry name" value="HIT/MYND zinc finger-like"/>
    <property type="match status" value="1"/>
</dbReference>
<dbReference type="InterPro" id="IPR047365">
    <property type="entry name" value="Tudor_AtPTM-like"/>
</dbReference>
<keyword evidence="3 5" id="KW-0863">Zinc-finger</keyword>
<dbReference type="GO" id="GO:0005634">
    <property type="term" value="C:nucleus"/>
    <property type="evidence" value="ECO:0007669"/>
    <property type="project" value="TreeGrafter"/>
</dbReference>
<dbReference type="SUPFAM" id="SSF52540">
    <property type="entry name" value="P-loop containing nucleoside triphosphate hydrolases"/>
    <property type="match status" value="2"/>
</dbReference>
<keyword evidence="9" id="KW-1185">Reference proteome</keyword>
<evidence type="ECO:0000313" key="8">
    <source>
        <dbReference type="EMBL" id="KAK1739128.1"/>
    </source>
</evidence>
<feature type="region of interest" description="Disordered" evidence="6">
    <location>
        <begin position="223"/>
        <end position="242"/>
    </location>
</feature>
<evidence type="ECO:0000256" key="5">
    <source>
        <dbReference type="PROSITE-ProRule" id="PRU00134"/>
    </source>
</evidence>
<accession>A0AAD8Y4P8</accession>
<feature type="compositionally biased region" description="Acidic residues" evidence="6">
    <location>
        <begin position="841"/>
        <end position="851"/>
    </location>
</feature>
<feature type="region of interest" description="Disordered" evidence="6">
    <location>
        <begin position="1621"/>
        <end position="1651"/>
    </location>
</feature>
<feature type="compositionally biased region" description="Polar residues" evidence="6">
    <location>
        <begin position="1"/>
        <end position="11"/>
    </location>
</feature>
<dbReference type="Proteomes" id="UP001224775">
    <property type="component" value="Unassembled WGS sequence"/>
</dbReference>
<feature type="region of interest" description="Disordered" evidence="6">
    <location>
        <begin position="74"/>
        <end position="103"/>
    </location>
</feature>
<dbReference type="GO" id="GO:0042393">
    <property type="term" value="F:histone binding"/>
    <property type="evidence" value="ECO:0007669"/>
    <property type="project" value="TreeGrafter"/>
</dbReference>
<dbReference type="InterPro" id="IPR026741">
    <property type="entry name" value="SNO"/>
</dbReference>
<evidence type="ECO:0000259" key="7">
    <source>
        <dbReference type="PROSITE" id="PS50865"/>
    </source>
</evidence>
<evidence type="ECO:0000313" key="9">
    <source>
        <dbReference type="Proteomes" id="UP001224775"/>
    </source>
</evidence>
<dbReference type="GO" id="GO:0006355">
    <property type="term" value="P:regulation of DNA-templated transcription"/>
    <property type="evidence" value="ECO:0007669"/>
    <property type="project" value="InterPro"/>
</dbReference>
<dbReference type="Gene3D" id="3.40.50.300">
    <property type="entry name" value="P-loop containing nucleotide triphosphate hydrolases"/>
    <property type="match status" value="2"/>
</dbReference>
<keyword evidence="2" id="KW-0479">Metal-binding</keyword>
<feature type="compositionally biased region" description="Acidic residues" evidence="6">
    <location>
        <begin position="928"/>
        <end position="954"/>
    </location>
</feature>
<dbReference type="PANTHER" id="PTHR12706:SF30">
    <property type="entry name" value="PROTEIN STRAWBERRY NOTCH-RELATED"/>
    <property type="match status" value="1"/>
</dbReference>
<organism evidence="8 9">
    <name type="scientific">Skeletonema marinoi</name>
    <dbReference type="NCBI Taxonomy" id="267567"/>
    <lineage>
        <taxon>Eukaryota</taxon>
        <taxon>Sar</taxon>
        <taxon>Stramenopiles</taxon>
        <taxon>Ochrophyta</taxon>
        <taxon>Bacillariophyta</taxon>
        <taxon>Coscinodiscophyceae</taxon>
        <taxon>Thalassiosirophycidae</taxon>
        <taxon>Thalassiosirales</taxon>
        <taxon>Skeletonemataceae</taxon>
        <taxon>Skeletonema</taxon>
        <taxon>Skeletonema marinoi-dohrnii complex</taxon>
    </lineage>
</organism>
<evidence type="ECO:0000256" key="3">
    <source>
        <dbReference type="ARBA" id="ARBA00022771"/>
    </source>
</evidence>
<dbReference type="Gene3D" id="6.10.140.2220">
    <property type="match status" value="1"/>
</dbReference>
<sequence length="1835" mass="203950">MSLPYKSSTTNKKMDDAIDLSVSSDEESRRPSSPHNTRETAIVVDDSSDEEDVAQQKMPAASAFASANNITNAKAGHVSNSPDVGMQDIGPTKSSGSSLRQGECNPTSTVNMYMYETCAACGKEGNNLQQCAVCKSEKFCNSQCQHSNWCEHEEECCEKSSASNILLEMRGAQDASLSSAGEVSFSPTLNNSPSSPMNHSRSFSHTVGNSYNGNVKVERENHVNKVSPEKKMEPKKEKEDVEVIEEADEITYTSYKPQKLNFGMDHPDPVVENSTLSAVEPPEVEYNLAMPADVISKGKLSNLQLEAIVYGCQRHLIDLPLKEGVVFDGGEVVVEKPVRAGFLLGDGAGMGKGRTLAGFVIENLARGRNRHVWISVSSDLYEDAKRDLRDLGLGDYADTHCYNLGKLPYGDLTKSHPEGVMFATYSTLISKNRQKQTRLDQLVDWCGGEDFDGLVMLDECHKAKTIELDANGNPKIVGMGLEKREKSSQTAKNVVHLQQALPRARVVYCSATSVSHPQNLGFMSRLGLWGPGTEHPSGFNQFLDGLKRLGTGAMELHAMHLKSIGALCARTLSYESCEFELVDGISDEKVSAMYNKASEIWTALHSQLLDRCSKLKKRDETMDDAARWSEEMELTAEMRYHLELHRDSDSESDHDDDDKLVEERRLRRTYRERKAKNLLGLFWSAHQRFFRSLCIASKVDTAISLAKKALADGNCCVIGLQSTGEARSKGAAAAAGINEDSGGSFEDFVSAPNEDLKRIIMMMFPLPPKPRGVIAPVFLNVNKSKDDDDDMEDSATPSGQRFELGKVILKEFEDPSTGKMRMYKGTIKKYSEDKRLYNVEFEDGDSEDMTEAEVASCVEDEESGKATFSGRSSRSARRKKVNYSEVNVGKDGNTGGSKGMKRKPSKKGRKSANKKRRGANNSISMANSDDESDFEYGVEQDEDDDTIDADDDPFDTTGSGKQPARGKSVKGKGEGSIKRIQWDEIDLSLDTSASVENERMVEYRKACEKVKGWVDDVDDLALPANPLDRLLNELGGPDKVAELTGRKIRQVRRFDESKGKMVVFYEKRKGAGRFDQINVEERNNFQSGKKLVAILSEAASTGISLQADKRVGNQKRRVHITLELPWSADKAIQQLGRTHRANQTSGPSYKFLISDVGGEKRFAAAVAKRLALMGALTQGDRRATGQSNALGLGGFDFDNKFGTRALRKMLEEIWECNKNCLTDAPERLVLDALKTIDSRLSEALDQPGDWKANLAPLSDDVKSEQEHYELLEDLLLHKCPQLAEQRVKAIGEGKSVVKYLEKLLDGTETKEAIKPKIDEEVKAAMEAGLNFNVLCFLWLFDVGVTEQSASGANNYFKKGKPMDVPKFLNRTLGMNLLRQKLIVEHFIKHLGKQVTLAKREGTYDLGIQTIGGHSVVIEKPRSFCFRGLEAKDERVLLYKVNLDRGMDAETAMQLYKEAEASSDNEPNPSATNIGAGFFGVGQVRIIKSGFYIDRRRESKEVPRMFLIINQGRASNKCIVVRPNEGKKTFTKEVVWNRLLKLTLCTDINQAMLTWKKEFDLADRPSNQLYQENCYGRHTESYYIFGGDIVPILNKIITSDIPSNHSSSAKIKFPDVVRVEPPGKIPEDDLANEATESTVDAEAEDDDYSSEPPAVGHKVALKILGGSVFRGAITECKDDPESFITTFTDGSVVEMSTDEVNKARQLFDSEWTKLVVDADVPKAVASSIEVHNSVNAEARSATRRPILPARDEITTEEYEKIFEEEYDGDVPDVLVGIQFPNTQKMWFSESEGREIRIPNWQFVLRKLAERLLDEGSCSSRQLLNLENAERVKLQQR</sequence>
<keyword evidence="4" id="KW-0862">Zinc</keyword>
<dbReference type="Pfam" id="PF21743">
    <property type="entry name" value="PTM_DIR17_Tudor"/>
    <property type="match status" value="1"/>
</dbReference>
<dbReference type="EMBL" id="JATAAI010000019">
    <property type="protein sequence ID" value="KAK1739128.1"/>
    <property type="molecule type" value="Genomic_DNA"/>
</dbReference>
<gene>
    <name evidence="8" type="ORF">QTG54_010444</name>
</gene>
<reference evidence="8" key="1">
    <citation type="submission" date="2023-06" db="EMBL/GenBank/DDBJ databases">
        <title>Survivors Of The Sea: Transcriptome response of Skeletonema marinoi to long-term dormancy.</title>
        <authorList>
            <person name="Pinder M.I.M."/>
            <person name="Kourtchenko O."/>
            <person name="Robertson E.K."/>
            <person name="Larsson T."/>
            <person name="Maumus F."/>
            <person name="Osuna-Cruz C.M."/>
            <person name="Vancaester E."/>
            <person name="Stenow R."/>
            <person name="Vandepoele K."/>
            <person name="Ploug H."/>
            <person name="Bruchert V."/>
            <person name="Godhe A."/>
            <person name="Topel M."/>
        </authorList>
    </citation>
    <scope>NUCLEOTIDE SEQUENCE</scope>
    <source>
        <strain evidence="8">R05AC</strain>
    </source>
</reference>
<feature type="compositionally biased region" description="Basic and acidic residues" evidence="6">
    <location>
        <begin position="223"/>
        <end position="241"/>
    </location>
</feature>
<feature type="compositionally biased region" description="Basic residues" evidence="6">
    <location>
        <begin position="899"/>
        <end position="918"/>
    </location>
</feature>
<evidence type="ECO:0000256" key="1">
    <source>
        <dbReference type="ARBA" id="ARBA00006992"/>
    </source>
</evidence>
<feature type="region of interest" description="Disordered" evidence="6">
    <location>
        <begin position="1"/>
        <end position="58"/>
    </location>
</feature>
<dbReference type="GO" id="GO:0008270">
    <property type="term" value="F:zinc ion binding"/>
    <property type="evidence" value="ECO:0007669"/>
    <property type="project" value="UniProtKB-KW"/>
</dbReference>
<feature type="compositionally biased region" description="Polar residues" evidence="6">
    <location>
        <begin position="92"/>
        <end position="103"/>
    </location>
</feature>
<dbReference type="InterPro" id="IPR026937">
    <property type="entry name" value="SBNO_Helicase_C_dom"/>
</dbReference>
<dbReference type="PANTHER" id="PTHR12706">
    <property type="entry name" value="STRAWBERRY NOTCH-RELATED"/>
    <property type="match status" value="1"/>
</dbReference>
<comment type="similarity">
    <text evidence="1">Belongs to the SBNO family.</text>
</comment>
<feature type="compositionally biased region" description="Acidic residues" evidence="6">
    <location>
        <begin position="1638"/>
        <end position="1648"/>
    </location>
</feature>
<feature type="domain" description="MYND-type" evidence="7">
    <location>
        <begin position="118"/>
        <end position="156"/>
    </location>
</feature>
<dbReference type="PROSITE" id="PS50865">
    <property type="entry name" value="ZF_MYND_2"/>
    <property type="match status" value="1"/>
</dbReference>
<evidence type="ECO:0000256" key="4">
    <source>
        <dbReference type="ARBA" id="ARBA00022833"/>
    </source>
</evidence>
<evidence type="ECO:0000256" key="6">
    <source>
        <dbReference type="SAM" id="MobiDB-lite"/>
    </source>
</evidence>
<dbReference type="Pfam" id="PF13872">
    <property type="entry name" value="AAA_34"/>
    <property type="match status" value="1"/>
</dbReference>
<dbReference type="InterPro" id="IPR002893">
    <property type="entry name" value="Znf_MYND"/>
</dbReference>
<dbReference type="InterPro" id="IPR039187">
    <property type="entry name" value="SNO_AAA"/>
</dbReference>
<comment type="caution">
    <text evidence="8">The sequence shown here is derived from an EMBL/GenBank/DDBJ whole genome shotgun (WGS) entry which is preliminary data.</text>
</comment>
<proteinExistence type="inferred from homology"/>
<dbReference type="GO" id="GO:0031490">
    <property type="term" value="F:chromatin DNA binding"/>
    <property type="evidence" value="ECO:0007669"/>
    <property type="project" value="TreeGrafter"/>
</dbReference>
<dbReference type="Gene3D" id="2.30.30.140">
    <property type="match status" value="1"/>
</dbReference>
<evidence type="ECO:0000256" key="2">
    <source>
        <dbReference type="ARBA" id="ARBA00022723"/>
    </source>
</evidence>